<organism evidence="3 4">
    <name type="scientific">Candidatus Uhrbacteria bacterium RIFCSPHIGHO2_02_FULL_53_13</name>
    <dbReference type="NCBI Taxonomy" id="1802389"/>
    <lineage>
        <taxon>Bacteria</taxon>
        <taxon>Candidatus Uhriibacteriota</taxon>
    </lineage>
</organism>
<accession>A0A1F7TZP6</accession>
<feature type="domain" description="Transposase IS116/IS110/IS902 C-terminal" evidence="2">
    <location>
        <begin position="191"/>
        <end position="276"/>
    </location>
</feature>
<proteinExistence type="predicted"/>
<gene>
    <name evidence="3" type="ORF">A3C17_03110</name>
</gene>
<reference evidence="3 4" key="1">
    <citation type="journal article" date="2016" name="Nat. Commun.">
        <title>Thousands of microbial genomes shed light on interconnected biogeochemical processes in an aquifer system.</title>
        <authorList>
            <person name="Anantharaman K."/>
            <person name="Brown C.T."/>
            <person name="Hug L.A."/>
            <person name="Sharon I."/>
            <person name="Castelle C.J."/>
            <person name="Probst A.J."/>
            <person name="Thomas B.C."/>
            <person name="Singh A."/>
            <person name="Wilkins M.J."/>
            <person name="Karaoz U."/>
            <person name="Brodie E.L."/>
            <person name="Williams K.H."/>
            <person name="Hubbard S.S."/>
            <person name="Banfield J.F."/>
        </authorList>
    </citation>
    <scope>NUCLEOTIDE SEQUENCE [LARGE SCALE GENOMIC DNA]</scope>
</reference>
<dbReference type="Pfam" id="PF02371">
    <property type="entry name" value="Transposase_20"/>
    <property type="match status" value="1"/>
</dbReference>
<protein>
    <submittedName>
        <fullName evidence="3">Uncharacterized protein</fullName>
    </submittedName>
</protein>
<dbReference type="Proteomes" id="UP000177097">
    <property type="component" value="Unassembled WGS sequence"/>
</dbReference>
<dbReference type="SUPFAM" id="SSF47781">
    <property type="entry name" value="RuvA domain 2-like"/>
    <property type="match status" value="1"/>
</dbReference>
<dbReference type="GO" id="GO:0004803">
    <property type="term" value="F:transposase activity"/>
    <property type="evidence" value="ECO:0007669"/>
    <property type="project" value="InterPro"/>
</dbReference>
<feature type="domain" description="Transposase IS110-like N-terminal" evidence="1">
    <location>
        <begin position="6"/>
        <end position="119"/>
    </location>
</feature>
<dbReference type="InterPro" id="IPR002525">
    <property type="entry name" value="Transp_IS110-like_N"/>
</dbReference>
<comment type="caution">
    <text evidence="3">The sequence shown here is derived from an EMBL/GenBank/DDBJ whole genome shotgun (WGS) entry which is preliminary data.</text>
</comment>
<dbReference type="Pfam" id="PF01548">
    <property type="entry name" value="DEDD_Tnp_IS110"/>
    <property type="match status" value="1"/>
</dbReference>
<dbReference type="GO" id="GO:0003677">
    <property type="term" value="F:DNA binding"/>
    <property type="evidence" value="ECO:0007669"/>
    <property type="project" value="InterPro"/>
</dbReference>
<evidence type="ECO:0000259" key="2">
    <source>
        <dbReference type="Pfam" id="PF02371"/>
    </source>
</evidence>
<dbReference type="GO" id="GO:0006313">
    <property type="term" value="P:DNA transposition"/>
    <property type="evidence" value="ECO:0007669"/>
    <property type="project" value="InterPro"/>
</dbReference>
<dbReference type="InterPro" id="IPR010994">
    <property type="entry name" value="RuvA_2-like"/>
</dbReference>
<evidence type="ECO:0000259" key="1">
    <source>
        <dbReference type="Pfam" id="PF01548"/>
    </source>
</evidence>
<dbReference type="InterPro" id="IPR047650">
    <property type="entry name" value="Transpos_IS110"/>
</dbReference>
<evidence type="ECO:0000313" key="3">
    <source>
        <dbReference type="EMBL" id="OGL71426.1"/>
    </source>
</evidence>
<evidence type="ECO:0000313" key="4">
    <source>
        <dbReference type="Proteomes" id="UP000177097"/>
    </source>
</evidence>
<dbReference type="InterPro" id="IPR003346">
    <property type="entry name" value="Transposase_20"/>
</dbReference>
<dbReference type="AlphaFoldDB" id="A0A1F7TZP6"/>
<sequence length="321" mass="36356">MTIMAFDVSKRELVGVRADKNGTVKEEFVLPNESDAIALWLRSAQDRYPQLIIGSEATAEYHRELAQRAGDMNIPFRLINPILTKQFTRSTIRKRKTDKTDAAIIAKLIANGEGTLLTPRSLDILKPINRTANSINVLRKTLAATLAHMQQVCPAEARLHEEIRASLGMLQQTVKYMRAQVQKQTDPRLKKLLMTIPGIGETIAATLLAEIETVERFKDANKLVAYAGLDPRVRQSGVSLNRNTKLTKRGSPYLRQAAYIAAYIAARHDPELKEYFEKKMREGKRYKEATVATARKILYRVYAVWKRGTPYEQRGFIQSLS</sequence>
<dbReference type="EMBL" id="MGDX01000013">
    <property type="protein sequence ID" value="OGL71426.1"/>
    <property type="molecule type" value="Genomic_DNA"/>
</dbReference>
<dbReference type="PANTHER" id="PTHR33055">
    <property type="entry name" value="TRANSPOSASE FOR INSERTION SEQUENCE ELEMENT IS1111A"/>
    <property type="match status" value="1"/>
</dbReference>
<name>A0A1F7TZP6_9BACT</name>
<dbReference type="PANTHER" id="PTHR33055:SF13">
    <property type="entry name" value="TRANSPOSASE"/>
    <property type="match status" value="1"/>
</dbReference>